<keyword evidence="1" id="KW-0175">Coiled coil</keyword>
<organism evidence="2 3">
    <name type="scientific">Stichopus japonicus</name>
    <name type="common">Sea cucumber</name>
    <dbReference type="NCBI Taxonomy" id="307972"/>
    <lineage>
        <taxon>Eukaryota</taxon>
        <taxon>Metazoa</taxon>
        <taxon>Echinodermata</taxon>
        <taxon>Eleutherozoa</taxon>
        <taxon>Echinozoa</taxon>
        <taxon>Holothuroidea</taxon>
        <taxon>Aspidochirotacea</taxon>
        <taxon>Aspidochirotida</taxon>
        <taxon>Stichopodidae</taxon>
        <taxon>Apostichopus</taxon>
    </lineage>
</organism>
<sequence length="200" mass="23198">MGHGASTNTKKIRIEANDVTQIDNVVWNRSNSDGCIVETLNSSRTKVDLLEQQVDEYRDLLQLAEENYGKAQREADRFKKQLSETESAKLEIMDRMEELEDEINNLRSQIEADSSQELSRLIQEKDQEIESLQANVEKLTRDIKVVQNAKRSEGYEIKLVESKQDYFHANYQMKEELRMMEDENRKLSGRGLMAGNIFGF</sequence>
<name>A0A2G8LMA1_STIJA</name>
<comment type="caution">
    <text evidence="2">The sequence shown here is derived from an EMBL/GenBank/DDBJ whole genome shotgun (WGS) entry which is preliminary data.</text>
</comment>
<dbReference type="PANTHER" id="PTHR38580:SF1">
    <property type="entry name" value="COILED-COIL DOMAIN-CONTAINING PROTEIN 192"/>
    <property type="match status" value="1"/>
</dbReference>
<dbReference type="AlphaFoldDB" id="A0A2G8LMA1"/>
<dbReference type="Proteomes" id="UP000230750">
    <property type="component" value="Unassembled WGS sequence"/>
</dbReference>
<gene>
    <name evidence="2" type="ORF">BSL78_01690</name>
</gene>
<dbReference type="InterPro" id="IPR038817">
    <property type="entry name" value="CCDC192"/>
</dbReference>
<dbReference type="OrthoDB" id="6111632at2759"/>
<evidence type="ECO:0000313" key="2">
    <source>
        <dbReference type="EMBL" id="PIK61391.1"/>
    </source>
</evidence>
<dbReference type="EMBL" id="MRZV01000033">
    <property type="protein sequence ID" value="PIK61391.1"/>
    <property type="molecule type" value="Genomic_DNA"/>
</dbReference>
<reference evidence="2 3" key="1">
    <citation type="journal article" date="2017" name="PLoS Biol.">
        <title>The sea cucumber genome provides insights into morphological evolution and visceral regeneration.</title>
        <authorList>
            <person name="Zhang X."/>
            <person name="Sun L."/>
            <person name="Yuan J."/>
            <person name="Sun Y."/>
            <person name="Gao Y."/>
            <person name="Zhang L."/>
            <person name="Li S."/>
            <person name="Dai H."/>
            <person name="Hamel J.F."/>
            <person name="Liu C."/>
            <person name="Yu Y."/>
            <person name="Liu S."/>
            <person name="Lin W."/>
            <person name="Guo K."/>
            <person name="Jin S."/>
            <person name="Xu P."/>
            <person name="Storey K.B."/>
            <person name="Huan P."/>
            <person name="Zhang T."/>
            <person name="Zhou Y."/>
            <person name="Zhang J."/>
            <person name="Lin C."/>
            <person name="Li X."/>
            <person name="Xing L."/>
            <person name="Huo D."/>
            <person name="Sun M."/>
            <person name="Wang L."/>
            <person name="Mercier A."/>
            <person name="Li F."/>
            <person name="Yang H."/>
            <person name="Xiang J."/>
        </authorList>
    </citation>
    <scope>NUCLEOTIDE SEQUENCE [LARGE SCALE GENOMIC DNA]</scope>
    <source>
        <strain evidence="2">Shaxun</strain>
        <tissue evidence="2">Muscle</tissue>
    </source>
</reference>
<proteinExistence type="predicted"/>
<dbReference type="PANTHER" id="PTHR38580">
    <property type="entry name" value="COILED-COIL DOMAIN-CONTAINING PROTEIN 192"/>
    <property type="match status" value="1"/>
</dbReference>
<feature type="coiled-coil region" evidence="1">
    <location>
        <begin position="40"/>
        <end position="190"/>
    </location>
</feature>
<evidence type="ECO:0000256" key="1">
    <source>
        <dbReference type="SAM" id="Coils"/>
    </source>
</evidence>
<accession>A0A2G8LMA1</accession>
<evidence type="ECO:0000313" key="3">
    <source>
        <dbReference type="Proteomes" id="UP000230750"/>
    </source>
</evidence>
<keyword evidence="3" id="KW-1185">Reference proteome</keyword>
<protein>
    <submittedName>
        <fullName evidence="2">Putative dynactin subunit 1</fullName>
    </submittedName>
</protein>